<dbReference type="InterPro" id="IPR027417">
    <property type="entry name" value="P-loop_NTPase"/>
</dbReference>
<dbReference type="PROSITE" id="PS00211">
    <property type="entry name" value="ABC_TRANSPORTER_1"/>
    <property type="match status" value="1"/>
</dbReference>
<organism evidence="2">
    <name type="scientific">marine sediment metagenome</name>
    <dbReference type="NCBI Taxonomy" id="412755"/>
    <lineage>
        <taxon>unclassified sequences</taxon>
        <taxon>metagenomes</taxon>
        <taxon>ecological metagenomes</taxon>
    </lineage>
</organism>
<dbReference type="InterPro" id="IPR017871">
    <property type="entry name" value="ABC_transporter-like_CS"/>
</dbReference>
<gene>
    <name evidence="2" type="ORF">LCGC14_2224820</name>
</gene>
<dbReference type="PANTHER" id="PTHR42798:SF2">
    <property type="entry name" value="ABC TRANSPORTER ATP-BINDING PROTEIN MG467-RELATED"/>
    <property type="match status" value="1"/>
</dbReference>
<dbReference type="AlphaFoldDB" id="A0A0F9DA07"/>
<evidence type="ECO:0000259" key="1">
    <source>
        <dbReference type="PROSITE" id="PS50893"/>
    </source>
</evidence>
<comment type="caution">
    <text evidence="2">The sequence shown here is derived from an EMBL/GenBank/DDBJ whole genome shotgun (WGS) entry which is preliminary data.</text>
</comment>
<dbReference type="Pfam" id="PF00005">
    <property type="entry name" value="ABC_tran"/>
    <property type="match status" value="1"/>
</dbReference>
<dbReference type="EMBL" id="LAZR01029804">
    <property type="protein sequence ID" value="KKL58494.1"/>
    <property type="molecule type" value="Genomic_DNA"/>
</dbReference>
<dbReference type="GO" id="GO:0016887">
    <property type="term" value="F:ATP hydrolysis activity"/>
    <property type="evidence" value="ECO:0007669"/>
    <property type="project" value="InterPro"/>
</dbReference>
<dbReference type="SUPFAM" id="SSF52540">
    <property type="entry name" value="P-loop containing nucleoside triphosphate hydrolases"/>
    <property type="match status" value="1"/>
</dbReference>
<feature type="non-terminal residue" evidence="2">
    <location>
        <position position="172"/>
    </location>
</feature>
<proteinExistence type="predicted"/>
<dbReference type="GO" id="GO:0005524">
    <property type="term" value="F:ATP binding"/>
    <property type="evidence" value="ECO:0007669"/>
    <property type="project" value="InterPro"/>
</dbReference>
<protein>
    <recommendedName>
        <fullName evidence="1">ABC transporter domain-containing protein</fullName>
    </recommendedName>
</protein>
<evidence type="ECO:0000313" key="2">
    <source>
        <dbReference type="EMBL" id="KKL58494.1"/>
    </source>
</evidence>
<accession>A0A0F9DA07</accession>
<dbReference type="PANTHER" id="PTHR42798">
    <property type="entry name" value="LIPOPROTEIN-RELEASING SYSTEM ATP-BINDING PROTEIN LOLD"/>
    <property type="match status" value="1"/>
</dbReference>
<dbReference type="Gene3D" id="3.40.50.300">
    <property type="entry name" value="P-loop containing nucleotide triphosphate hydrolases"/>
    <property type="match status" value="1"/>
</dbReference>
<sequence>MNDRLRDDGIYIAVADRLMKHFKSGPVTVKAVDGVSFRLPRGKIVALRGPSGCGKSTLLNLIGALDKAESGQLSVDGVDVTKLSGGSEVAYRRRKVGFVFQQFNLVPQLSAIENVMLPMEFVRGTTDGASRLRARELLTRVGLAQDQHERRPAKLSGGEQQRVAIARALAMD</sequence>
<feature type="domain" description="ABC transporter" evidence="1">
    <location>
        <begin position="5"/>
        <end position="172"/>
    </location>
</feature>
<dbReference type="InterPro" id="IPR003439">
    <property type="entry name" value="ABC_transporter-like_ATP-bd"/>
</dbReference>
<dbReference type="PROSITE" id="PS50893">
    <property type="entry name" value="ABC_TRANSPORTER_2"/>
    <property type="match status" value="1"/>
</dbReference>
<reference evidence="2" key="1">
    <citation type="journal article" date="2015" name="Nature">
        <title>Complex archaea that bridge the gap between prokaryotes and eukaryotes.</title>
        <authorList>
            <person name="Spang A."/>
            <person name="Saw J.H."/>
            <person name="Jorgensen S.L."/>
            <person name="Zaremba-Niedzwiedzka K."/>
            <person name="Martijn J."/>
            <person name="Lind A.E."/>
            <person name="van Eijk R."/>
            <person name="Schleper C."/>
            <person name="Guy L."/>
            <person name="Ettema T.J."/>
        </authorList>
    </citation>
    <scope>NUCLEOTIDE SEQUENCE</scope>
</reference>
<name>A0A0F9DA07_9ZZZZ</name>